<evidence type="ECO:0000313" key="3">
    <source>
        <dbReference type="Proteomes" id="UP000501726"/>
    </source>
</evidence>
<dbReference type="InterPro" id="IPR011335">
    <property type="entry name" value="Restrct_endonuc-II-like"/>
</dbReference>
<organism evidence="2 3">
    <name type="scientific">Thiosulfatimonas sediminis</name>
    <dbReference type="NCBI Taxonomy" id="2675054"/>
    <lineage>
        <taxon>Bacteria</taxon>
        <taxon>Pseudomonadati</taxon>
        <taxon>Pseudomonadota</taxon>
        <taxon>Gammaproteobacteria</taxon>
        <taxon>Thiotrichales</taxon>
        <taxon>Piscirickettsiaceae</taxon>
        <taxon>Thiosulfatimonas</taxon>
    </lineage>
</organism>
<dbReference type="SUPFAM" id="SSF52980">
    <property type="entry name" value="Restriction endonuclease-like"/>
    <property type="match status" value="1"/>
</dbReference>
<name>A0A6F8PX44_9GAMM</name>
<dbReference type="SUPFAM" id="SSF52540">
    <property type="entry name" value="P-loop containing nucleoside triphosphate hydrolases"/>
    <property type="match status" value="1"/>
</dbReference>
<dbReference type="AlphaFoldDB" id="A0A6F8PX44"/>
<dbReference type="InterPro" id="IPR011604">
    <property type="entry name" value="PDDEXK-like_dom_sf"/>
</dbReference>
<dbReference type="RefSeq" id="WP_173273343.1">
    <property type="nucleotide sequence ID" value="NZ_AP021889.1"/>
</dbReference>
<dbReference type="KEGG" id="tse:THMIRHAS_19470"/>
<evidence type="ECO:0000313" key="2">
    <source>
        <dbReference type="EMBL" id="BBP46574.1"/>
    </source>
</evidence>
<keyword evidence="2" id="KW-0347">Helicase</keyword>
<sequence length="954" mass="108382">MPISHSQQNTLHLCANNRLAMSLRQQAVQQQAETAAQTYRKVVPMLQATTIQHWWQQWRDDVAFSGLGRLDYQRLLCDFEAVWWFEKALLVVINRGEKHGEDPVLLNPHQTAKQLYQAWQLSQEFLTDDWLQEVFLNPENQLYKEVSDVYQQQLAKHHWFDAVLLQKASLALLEALINEQPAALKAFLPQRVELHGFDDSPPFLQQWLALMAKAGVQIIEEIAEEKIPHSTQLFAAQDVVDEVQQAAAWAWQVLQSMATTKQCKIGIIAPDMQVYKQPLQSALDEYLVLQGAQKFALLKEDDKLYNLSLGQPLNTIPMVQNALLSLKMFLQPHKPYRFSEWSQWLISPYTQGDLTQRQQADLQLRRLQWSQISLPRLLNECVDYLEDEERLLPLILPKGLLQALELQAKQSYSGKLSQQQFIEACQETLNRLGWPGTRTLSSREYQQQQTFWQVLNRFAAMQGLSSEQSITQWLPLLQSYIAEQLHQPQTKGEPPIQIMGMLEAGGQAFDALWVLGLSDQAWPRAANPNPFIPMHLQREHKMPRADGHRELLYAQQINQRLKNTAAQLVLSYPRFSGDAELLASPLLTGFETTPWQKLSFNSIAQQLFTAPSVAPPTLSLWPENPHIEWSLDACGPQVPEGDNAPGGSGILQAQSQCPLMAFLDYRLGAKYGLQQVEETLQSTNQGSMLHRVLQLVWEELKTQTALLALNDDALNELLDGHLQSVFSEARNTLSESLLRLEQNRIKQLCWDWLKLEKERASFINVATEQEVYITLAGITFKVIVDRIDQVEGKALIIDYKSGKASINDLLKTPLQAPQLAVYLHALAQISQTSKDRIVMPLSEQICGIGYGLLHSDDGVSFSALVDTEAVLPKNGVKVFSKLSENEKSEFFQVQWQDLLDGLKAEVVDLARQIQQGDARMQFAKLDDIQYASAYLALRVPEVLQQQAHTEEDAE</sequence>
<evidence type="ECO:0000259" key="1">
    <source>
        <dbReference type="Pfam" id="PF12705"/>
    </source>
</evidence>
<dbReference type="NCBIfam" id="TIGR03623">
    <property type="entry name" value="probable DNA repair protein"/>
    <property type="match status" value="1"/>
</dbReference>
<dbReference type="Pfam" id="PF12705">
    <property type="entry name" value="PDDEXK_1"/>
    <property type="match status" value="1"/>
</dbReference>
<proteinExistence type="predicted"/>
<dbReference type="InterPro" id="IPR038726">
    <property type="entry name" value="PDDEXK_AddAB-type"/>
</dbReference>
<dbReference type="Proteomes" id="UP000501726">
    <property type="component" value="Chromosome"/>
</dbReference>
<dbReference type="Gene3D" id="3.40.50.300">
    <property type="entry name" value="P-loop containing nucleotide triphosphate hydrolases"/>
    <property type="match status" value="1"/>
</dbReference>
<keyword evidence="2" id="KW-0547">Nucleotide-binding</keyword>
<dbReference type="InterPro" id="IPR027417">
    <property type="entry name" value="P-loop_NTPase"/>
</dbReference>
<dbReference type="InterPro" id="IPR019925">
    <property type="entry name" value="DNA_repair_protein_predicted"/>
</dbReference>
<dbReference type="EMBL" id="AP021889">
    <property type="protein sequence ID" value="BBP46574.1"/>
    <property type="molecule type" value="Genomic_DNA"/>
</dbReference>
<keyword evidence="3" id="KW-1185">Reference proteome</keyword>
<gene>
    <name evidence="2" type="ORF">THMIRHAS_19470</name>
</gene>
<accession>A0A6F8PX44</accession>
<keyword evidence="2" id="KW-0067">ATP-binding</keyword>
<protein>
    <submittedName>
        <fullName evidence="2">ATP-dependent helicase</fullName>
    </submittedName>
</protein>
<dbReference type="Gene3D" id="3.90.320.10">
    <property type="match status" value="1"/>
</dbReference>
<keyword evidence="2" id="KW-0378">Hydrolase</keyword>
<feature type="domain" description="PD-(D/E)XK endonuclease-like" evidence="1">
    <location>
        <begin position="654"/>
        <end position="919"/>
    </location>
</feature>
<reference evidence="3" key="1">
    <citation type="submission" date="2019-11" db="EMBL/GenBank/DDBJ databases">
        <title>Isolation and characterization of two novel species in the genus Thiomicrorhabdus.</title>
        <authorList>
            <person name="Mochizuki J."/>
            <person name="Kojima H."/>
            <person name="Fukui M."/>
        </authorList>
    </citation>
    <scope>NUCLEOTIDE SEQUENCE [LARGE SCALE GENOMIC DNA]</scope>
    <source>
        <strain evidence="3">aks77</strain>
    </source>
</reference>
<dbReference type="GO" id="GO:0004386">
    <property type="term" value="F:helicase activity"/>
    <property type="evidence" value="ECO:0007669"/>
    <property type="project" value="UniProtKB-KW"/>
</dbReference>